<comment type="caution">
    <text evidence="1">The sequence shown here is derived from an EMBL/GenBank/DDBJ whole genome shotgun (WGS) entry which is preliminary data.</text>
</comment>
<organism evidence="1 2">
    <name type="scientific">Aspergillus cavernicola</name>
    <dbReference type="NCBI Taxonomy" id="176166"/>
    <lineage>
        <taxon>Eukaryota</taxon>
        <taxon>Fungi</taxon>
        <taxon>Dikarya</taxon>
        <taxon>Ascomycota</taxon>
        <taxon>Pezizomycotina</taxon>
        <taxon>Eurotiomycetes</taxon>
        <taxon>Eurotiomycetidae</taxon>
        <taxon>Eurotiales</taxon>
        <taxon>Aspergillaceae</taxon>
        <taxon>Aspergillus</taxon>
        <taxon>Aspergillus subgen. Nidulantes</taxon>
    </lineage>
</organism>
<reference evidence="1 2" key="1">
    <citation type="submission" date="2024-07" db="EMBL/GenBank/DDBJ databases">
        <title>Section-level genome sequencing and comparative genomics of Aspergillus sections Usti and Cavernicolus.</title>
        <authorList>
            <consortium name="Lawrence Berkeley National Laboratory"/>
            <person name="Nybo J.L."/>
            <person name="Vesth T.C."/>
            <person name="Theobald S."/>
            <person name="Frisvad J.C."/>
            <person name="Larsen T.O."/>
            <person name="Kjaerboelling I."/>
            <person name="Rothschild-Mancinelli K."/>
            <person name="Lyhne E.K."/>
            <person name="Kogle M.E."/>
            <person name="Barry K."/>
            <person name="Clum A."/>
            <person name="Na H."/>
            <person name="Ledsgaard L."/>
            <person name="Lin J."/>
            <person name="Lipzen A."/>
            <person name="Kuo A."/>
            <person name="Riley R."/>
            <person name="Mondo S."/>
            <person name="LaButti K."/>
            <person name="Haridas S."/>
            <person name="Pangalinan J."/>
            <person name="Salamov A.A."/>
            <person name="Simmons B.A."/>
            <person name="Magnuson J.K."/>
            <person name="Chen J."/>
            <person name="Drula E."/>
            <person name="Henrissat B."/>
            <person name="Wiebenga A."/>
            <person name="Lubbers R.J."/>
            <person name="Gomes A.C."/>
            <person name="Makela M.R."/>
            <person name="Stajich J."/>
            <person name="Grigoriev I.V."/>
            <person name="Mortensen U.H."/>
            <person name="De vries R.P."/>
            <person name="Baker S.E."/>
            <person name="Andersen M.R."/>
        </authorList>
    </citation>
    <scope>NUCLEOTIDE SEQUENCE [LARGE SCALE GENOMIC DNA]</scope>
    <source>
        <strain evidence="1 2">CBS 600.67</strain>
    </source>
</reference>
<dbReference type="Proteomes" id="UP001610335">
    <property type="component" value="Unassembled WGS sequence"/>
</dbReference>
<accession>A0ABR4HQE3</accession>
<gene>
    <name evidence="1" type="ORF">BDW59DRAFT_165860</name>
</gene>
<evidence type="ECO:0000313" key="1">
    <source>
        <dbReference type="EMBL" id="KAL2817704.1"/>
    </source>
</evidence>
<protein>
    <submittedName>
        <fullName evidence="1">Uncharacterized protein</fullName>
    </submittedName>
</protein>
<keyword evidence="2" id="KW-1185">Reference proteome</keyword>
<dbReference type="EMBL" id="JBFXLS010000090">
    <property type="protein sequence ID" value="KAL2817704.1"/>
    <property type="molecule type" value="Genomic_DNA"/>
</dbReference>
<sequence length="812" mass="89531">MASIRTDSEFFTNMIAGKPAPVFKPGPSGQPFNAVRQFVTVMDENYWPMVIGLSNDEHPKLEIIRHNAQDIQHISDLGTCFDIPHKSSIQAFAATQVDPYNESHIYIGTKGGIYHHSPQNIKRGYFPDLLCEDEHVQGCRYMEGTSFNSGDYTPMTIWFTSKENEFGYIRVDLAMGPYEHKPILLLPANDATYAAPMTVGPTGEGEFARPPFTTTWQSVIIADNDGNLSHLRQASGHGQMVGDRDYTSGQWHEMPFYIHHDEGLYEIESYSITIKPLSENGSPLVKSSVQISASSSMTGYLNGKNATFSPTAQWYATDFEGTLNFIIPTTSMACPILTVTELRDSHGKTVPISEADLSPLDPSKKVVNQLHENIAGIQSVTDLKSLRTQSGESLFDPTDMPTDADLEAGLGQLKLLKDVHGNLPPNGSIKVGYTVPGTAISPPEGLLHDIVDAWHYVTKKVHEAEEWVVKAAEDTIHFICKIAGKVYQFVLDTVEKVVKAATWIWTKIKVGLKALIDFVGFLFNWDDIIATKNQVSALITSGIDLTADKIGLVEDKVKEMLDNVVNNIRGVDLDKDIKASSGKDGSERSLETLLHTTADSWMGERLKNGGMMGLSPLEDNLDLTPDGMARAWWKEASEPFANIRGDLTTHANLIKECWAKFRKFLDCMGLLYDGISTINSFPSDPDLPSLKLRQAMSCVSVFKSGAHFLATFVPGEQEEGNNTKDEIMLGFDLMITIVDFGLHQAAGAIEIVEGENGRWDQYHRDSTVEGMVGSLWKLVAGASYFVAQTNPEDVDVSVPCLMIFQAATEGLI</sequence>
<name>A0ABR4HQE3_9EURO</name>
<evidence type="ECO:0000313" key="2">
    <source>
        <dbReference type="Proteomes" id="UP001610335"/>
    </source>
</evidence>
<proteinExistence type="predicted"/>